<evidence type="ECO:0000256" key="7">
    <source>
        <dbReference type="SAM" id="SignalP"/>
    </source>
</evidence>
<evidence type="ECO:0000256" key="1">
    <source>
        <dbReference type="ARBA" id="ARBA00022448"/>
    </source>
</evidence>
<dbReference type="Pfam" id="PF13442">
    <property type="entry name" value="Cytochrome_CBB3"/>
    <property type="match status" value="1"/>
</dbReference>
<dbReference type="InterPro" id="IPR036909">
    <property type="entry name" value="Cyt_c-like_dom_sf"/>
</dbReference>
<evidence type="ECO:0000256" key="2">
    <source>
        <dbReference type="ARBA" id="ARBA00022617"/>
    </source>
</evidence>
<dbReference type="RefSeq" id="WP_043319775.1">
    <property type="nucleotide sequence ID" value="NZ_CP088953.1"/>
</dbReference>
<keyword evidence="5 6" id="KW-0408">Iron</keyword>
<organism evidence="9 10">
    <name type="scientific">Microbulbifer elongatus</name>
    <dbReference type="NCBI Taxonomy" id="86173"/>
    <lineage>
        <taxon>Bacteria</taxon>
        <taxon>Pseudomonadati</taxon>
        <taxon>Pseudomonadota</taxon>
        <taxon>Gammaproteobacteria</taxon>
        <taxon>Cellvibrionales</taxon>
        <taxon>Microbulbiferaceae</taxon>
        <taxon>Microbulbifer</taxon>
    </lineage>
</organism>
<dbReference type="Proteomes" id="UP001205566">
    <property type="component" value="Unassembled WGS sequence"/>
</dbReference>
<dbReference type="PANTHER" id="PTHR40942:SF4">
    <property type="entry name" value="CYTOCHROME C5"/>
    <property type="match status" value="1"/>
</dbReference>
<feature type="chain" id="PRO_5046231558" evidence="7">
    <location>
        <begin position="23"/>
        <end position="140"/>
    </location>
</feature>
<dbReference type="PROSITE" id="PS51007">
    <property type="entry name" value="CYTC"/>
    <property type="match status" value="1"/>
</dbReference>
<evidence type="ECO:0000256" key="3">
    <source>
        <dbReference type="ARBA" id="ARBA00022723"/>
    </source>
</evidence>
<proteinExistence type="predicted"/>
<dbReference type="InterPro" id="IPR009056">
    <property type="entry name" value="Cyt_c-like_dom"/>
</dbReference>
<keyword evidence="10" id="KW-1185">Reference proteome</keyword>
<name>A0ABT1P488_9GAMM</name>
<feature type="signal peptide" evidence="7">
    <location>
        <begin position="1"/>
        <end position="22"/>
    </location>
</feature>
<gene>
    <name evidence="9" type="ORF">HXX02_10340</name>
</gene>
<keyword evidence="3 6" id="KW-0479">Metal-binding</keyword>
<accession>A0ABT1P488</accession>
<evidence type="ECO:0000313" key="10">
    <source>
        <dbReference type="Proteomes" id="UP001205566"/>
    </source>
</evidence>
<protein>
    <submittedName>
        <fullName evidence="9">Cytochrome c5 family protein</fullName>
    </submittedName>
</protein>
<dbReference type="EMBL" id="JACASI010000030">
    <property type="protein sequence ID" value="MCQ3829844.1"/>
    <property type="molecule type" value="Genomic_DNA"/>
</dbReference>
<sequence length="140" mass="13687">MKGVLSFIAALAVAAGAAVAVAQSSVDEEIAERIAPAGETCMKGDECAAAAPAAAASSGGARSGSDVYSAHCAACHATGAAGAPKMGDAGAWGPRVAKGMDTLYTHAINGFNAMPAKGLCMTCSDDEVKAAVDHMVEGSK</sequence>
<keyword evidence="1" id="KW-0813">Transport</keyword>
<comment type="caution">
    <text evidence="9">The sequence shown here is derived from an EMBL/GenBank/DDBJ whole genome shotgun (WGS) entry which is preliminary data.</text>
</comment>
<keyword evidence="2 6" id="KW-0349">Heme</keyword>
<evidence type="ECO:0000256" key="5">
    <source>
        <dbReference type="ARBA" id="ARBA00023004"/>
    </source>
</evidence>
<evidence type="ECO:0000259" key="8">
    <source>
        <dbReference type="PROSITE" id="PS51007"/>
    </source>
</evidence>
<dbReference type="InterPro" id="IPR002323">
    <property type="entry name" value="Cyt_CIE"/>
</dbReference>
<dbReference type="Gene3D" id="1.10.760.10">
    <property type="entry name" value="Cytochrome c-like domain"/>
    <property type="match status" value="1"/>
</dbReference>
<keyword evidence="7" id="KW-0732">Signal</keyword>
<evidence type="ECO:0000313" key="9">
    <source>
        <dbReference type="EMBL" id="MCQ3829844.1"/>
    </source>
</evidence>
<reference evidence="9" key="1">
    <citation type="thesis" date="2020" institute="Technische Universitat Dresden" country="Dresden, Germany">
        <title>The Agarolytic System of Microbulbifer elongatus PORT2, Isolated from Batu Karas, Pangandaran West Java Indonesia.</title>
        <authorList>
            <person name="Anggraeni S.R."/>
        </authorList>
    </citation>
    <scope>NUCLEOTIDE SEQUENCE</scope>
    <source>
        <strain evidence="9">PORT2</strain>
    </source>
</reference>
<evidence type="ECO:0000256" key="6">
    <source>
        <dbReference type="PROSITE-ProRule" id="PRU00433"/>
    </source>
</evidence>
<dbReference type="PRINTS" id="PR00607">
    <property type="entry name" value="CYTCHROMECIE"/>
</dbReference>
<feature type="domain" description="Cytochrome c" evidence="8">
    <location>
        <begin position="59"/>
        <end position="140"/>
    </location>
</feature>
<evidence type="ECO:0000256" key="4">
    <source>
        <dbReference type="ARBA" id="ARBA00022982"/>
    </source>
</evidence>
<dbReference type="PANTHER" id="PTHR40942">
    <property type="match status" value="1"/>
</dbReference>
<keyword evidence="4" id="KW-0249">Electron transport</keyword>
<dbReference type="SUPFAM" id="SSF46626">
    <property type="entry name" value="Cytochrome c"/>
    <property type="match status" value="1"/>
</dbReference>